<dbReference type="RefSeq" id="WP_228416133.1">
    <property type="nucleotide sequence ID" value="NZ_CP081135.1"/>
</dbReference>
<dbReference type="AlphaFoldDB" id="A0AAX2ZEM4"/>
<dbReference type="EMBL" id="CP081135">
    <property type="protein sequence ID" value="UEL47798.1"/>
    <property type="molecule type" value="Genomic_DNA"/>
</dbReference>
<dbReference type="Pfam" id="PF10050">
    <property type="entry name" value="DUF2284"/>
    <property type="match status" value="1"/>
</dbReference>
<reference evidence="1 2" key="1">
    <citation type="journal article" date="2023" name="Int. J. Syst. Evol. Microbiol.">
        <title>Terrisporobacter hibernicus sp. nov., isolated from bovine faeces in Northern Ireland.</title>
        <authorList>
            <person name="Mitchell M."/>
            <person name="Nguyen S.V."/>
            <person name="Connor M."/>
            <person name="Fairley D.J."/>
            <person name="Donoghue O."/>
            <person name="Marshall H."/>
            <person name="Koolman L."/>
            <person name="McMullan G."/>
            <person name="Schaffer K.E."/>
            <person name="McGrath J.W."/>
            <person name="Fanning S."/>
        </authorList>
    </citation>
    <scope>NUCLEOTIDE SEQUENCE [LARGE SCALE GENOMIC DNA]</scope>
    <source>
        <strain evidence="1 2">MCA3</strain>
    </source>
</reference>
<gene>
    <name evidence="1" type="ORF">JW646_19625</name>
</gene>
<accession>A0AAX2ZEM4</accession>
<evidence type="ECO:0000313" key="2">
    <source>
        <dbReference type="Proteomes" id="UP001198983"/>
    </source>
</evidence>
<dbReference type="KEGG" id="tem:JW646_19625"/>
<evidence type="ECO:0000313" key="1">
    <source>
        <dbReference type="EMBL" id="UEL47798.1"/>
    </source>
</evidence>
<organism evidence="1 2">
    <name type="scientific">Terrisporobacter hibernicus</name>
    <dbReference type="NCBI Taxonomy" id="2813371"/>
    <lineage>
        <taxon>Bacteria</taxon>
        <taxon>Bacillati</taxon>
        <taxon>Bacillota</taxon>
        <taxon>Clostridia</taxon>
        <taxon>Peptostreptococcales</taxon>
        <taxon>Peptostreptococcaceae</taxon>
        <taxon>Terrisporobacter</taxon>
    </lineage>
</organism>
<dbReference type="Proteomes" id="UP001198983">
    <property type="component" value="Chromosome"/>
</dbReference>
<protein>
    <submittedName>
        <fullName evidence="1">DUF2284 domain-containing protein</fullName>
    </submittedName>
</protein>
<sequence length="202" mass="24613">MSELSYLNNSYVTEVFYKKIKVEDIIEDYIDVNTFLECCKQCPNYDTRWSCPPYDFDVIEYWKNYRYLHVLGYKFIFEEDVVLKTYDEEELNLFIKELFRKQMEFFYDKTKYLEEKYEDSISLAWGKCYKCDECTRKQSKKCRYENDLRYSIESLGGNVDKLSKDLFNIELKWAQRGKLPQYYFNSIGLLTKEDITITKDEF</sequence>
<proteinExistence type="predicted"/>
<keyword evidence="2" id="KW-1185">Reference proteome</keyword>
<dbReference type="InterPro" id="IPR019271">
    <property type="entry name" value="DUF2284_metal-binding"/>
</dbReference>
<name>A0AAX2ZEM4_9FIRM</name>